<dbReference type="SUPFAM" id="SSF52833">
    <property type="entry name" value="Thioredoxin-like"/>
    <property type="match status" value="1"/>
</dbReference>
<protein>
    <submittedName>
        <fullName evidence="5">Probable 28S ribosomal protein S25, mitochondrial</fullName>
    </submittedName>
</protein>
<reference evidence="5 6" key="1">
    <citation type="submission" date="2021-06" db="EMBL/GenBank/DDBJ databases">
        <title>Caerostris extrusa draft genome.</title>
        <authorList>
            <person name="Kono N."/>
            <person name="Arakawa K."/>
        </authorList>
    </citation>
    <scope>NUCLEOTIDE SEQUENCE [LARGE SCALE GENOMIC DNA]</scope>
</reference>
<name>A0AAV4N9A5_CAEEX</name>
<keyword evidence="4" id="KW-0687">Ribonucleoprotein</keyword>
<evidence type="ECO:0000256" key="3">
    <source>
        <dbReference type="ARBA" id="ARBA00023128"/>
    </source>
</evidence>
<organism evidence="5 6">
    <name type="scientific">Caerostris extrusa</name>
    <name type="common">Bark spider</name>
    <name type="synonym">Caerostris bankana</name>
    <dbReference type="NCBI Taxonomy" id="172846"/>
    <lineage>
        <taxon>Eukaryota</taxon>
        <taxon>Metazoa</taxon>
        <taxon>Ecdysozoa</taxon>
        <taxon>Arthropoda</taxon>
        <taxon>Chelicerata</taxon>
        <taxon>Arachnida</taxon>
        <taxon>Araneae</taxon>
        <taxon>Araneomorphae</taxon>
        <taxon>Entelegynae</taxon>
        <taxon>Araneoidea</taxon>
        <taxon>Araneidae</taxon>
        <taxon>Caerostris</taxon>
    </lineage>
</organism>
<dbReference type="InterPro" id="IPR036249">
    <property type="entry name" value="Thioredoxin-like_sf"/>
</dbReference>
<proteinExistence type="predicted"/>
<gene>
    <name evidence="5" type="primary">mRpS25</name>
    <name evidence="5" type="ORF">CEXT_671231</name>
</gene>
<keyword evidence="6" id="KW-1185">Reference proteome</keyword>
<dbReference type="Gene3D" id="3.40.30.10">
    <property type="entry name" value="Glutaredoxin"/>
    <property type="match status" value="1"/>
</dbReference>
<dbReference type="GO" id="GO:0003735">
    <property type="term" value="F:structural constituent of ribosome"/>
    <property type="evidence" value="ECO:0007669"/>
    <property type="project" value="InterPro"/>
</dbReference>
<dbReference type="GO" id="GO:0005840">
    <property type="term" value="C:ribosome"/>
    <property type="evidence" value="ECO:0007669"/>
    <property type="project" value="UniProtKB-KW"/>
</dbReference>
<accession>A0AAV4N9A5</accession>
<comment type="caution">
    <text evidence="5">The sequence shown here is derived from an EMBL/GenBank/DDBJ whole genome shotgun (WGS) entry which is preliminary data.</text>
</comment>
<evidence type="ECO:0000256" key="1">
    <source>
        <dbReference type="ARBA" id="ARBA00004173"/>
    </source>
</evidence>
<dbReference type="InterPro" id="IPR040049">
    <property type="entry name" value="Ribosomal_mS25/mL61"/>
</dbReference>
<sequence length="207" mass="24058">MPFQLGSDAIRRTIPYLKKGRLILRDSVKVMTIHYSEKGDYNKGTKDFVYWNFPQVLYRNPNVQVLVLKNMFPTPFIRCWLVKKNRTSLSNENLENLMLINVPMIKIEEDFSKEYGEDVLIDAFNKSNVEIMDHLVKTLGLPDVQMETKKKESLENICKFGSGFPRHCICEIPGQVPCPQVVEIPITMTGKYKKENNLFPEKGTFKY</sequence>
<evidence type="ECO:0000313" key="6">
    <source>
        <dbReference type="Proteomes" id="UP001054945"/>
    </source>
</evidence>
<dbReference type="AlphaFoldDB" id="A0AAV4N9A5"/>
<keyword evidence="3" id="KW-0496">Mitochondrion</keyword>
<dbReference type="Proteomes" id="UP001054945">
    <property type="component" value="Unassembled WGS sequence"/>
</dbReference>
<keyword evidence="2 5" id="KW-0689">Ribosomal protein</keyword>
<dbReference type="GO" id="GO:0005739">
    <property type="term" value="C:mitochondrion"/>
    <property type="evidence" value="ECO:0007669"/>
    <property type="project" value="UniProtKB-SubCell"/>
</dbReference>
<evidence type="ECO:0000313" key="5">
    <source>
        <dbReference type="EMBL" id="GIX81400.1"/>
    </source>
</evidence>
<evidence type="ECO:0000256" key="2">
    <source>
        <dbReference type="ARBA" id="ARBA00022980"/>
    </source>
</evidence>
<dbReference type="GO" id="GO:1990904">
    <property type="term" value="C:ribonucleoprotein complex"/>
    <property type="evidence" value="ECO:0007669"/>
    <property type="project" value="UniProtKB-KW"/>
</dbReference>
<dbReference type="PANTHER" id="PTHR13274">
    <property type="entry name" value="MITOCHONDRIAL RIBOSOMAL PROTEIN S25"/>
    <property type="match status" value="1"/>
</dbReference>
<comment type="subcellular location">
    <subcellularLocation>
        <location evidence="1">Mitochondrion</location>
    </subcellularLocation>
</comment>
<evidence type="ECO:0000256" key="4">
    <source>
        <dbReference type="ARBA" id="ARBA00023274"/>
    </source>
</evidence>
<dbReference type="EMBL" id="BPLR01020675">
    <property type="protein sequence ID" value="GIX81400.1"/>
    <property type="molecule type" value="Genomic_DNA"/>
</dbReference>
<dbReference type="PANTHER" id="PTHR13274:SF2">
    <property type="entry name" value="SMALL RIBOSOMAL SUBUNIT PROTEIN MS25"/>
    <property type="match status" value="1"/>
</dbReference>